<dbReference type="SUPFAM" id="SSF81383">
    <property type="entry name" value="F-box domain"/>
    <property type="match status" value="1"/>
</dbReference>
<dbReference type="AlphaFoldDB" id="A0A2B7XSJ3"/>
<feature type="domain" description="F-box" evidence="1">
    <location>
        <begin position="35"/>
        <end position="84"/>
    </location>
</feature>
<evidence type="ECO:0000313" key="3">
    <source>
        <dbReference type="Proteomes" id="UP000223968"/>
    </source>
</evidence>
<gene>
    <name evidence="2" type="ORF">AJ79_04826</name>
</gene>
<reference evidence="2 3" key="1">
    <citation type="submission" date="2017-10" db="EMBL/GenBank/DDBJ databases">
        <title>Comparative genomics in systemic dimorphic fungi from Ajellomycetaceae.</title>
        <authorList>
            <person name="Munoz J.F."/>
            <person name="Mcewen J.G."/>
            <person name="Clay O.K."/>
            <person name="Cuomo C.A."/>
        </authorList>
    </citation>
    <scope>NUCLEOTIDE SEQUENCE [LARGE SCALE GENOMIC DNA]</scope>
    <source>
        <strain evidence="2 3">UAMH5409</strain>
    </source>
</reference>
<dbReference type="InterPro" id="IPR001810">
    <property type="entry name" value="F-box_dom"/>
</dbReference>
<comment type="caution">
    <text evidence="2">The sequence shown here is derived from an EMBL/GenBank/DDBJ whole genome shotgun (WGS) entry which is preliminary data.</text>
</comment>
<protein>
    <recommendedName>
        <fullName evidence="1">F-box domain-containing protein</fullName>
    </recommendedName>
</protein>
<keyword evidence="3" id="KW-1185">Reference proteome</keyword>
<dbReference type="PROSITE" id="PS50181">
    <property type="entry name" value="FBOX"/>
    <property type="match status" value="1"/>
</dbReference>
<dbReference type="OrthoDB" id="5281164at2759"/>
<sequence length="279" mass="32114">MDCESTWSSGVAPFISKYQLQDQKPRSRQPKTRPLSTLLDLPSELHLQLISWLDFRDLQMLRATNSYFRNLPSDVEIARVRRDYVADLVRAEMEEVSRSATNPSSTSLTHDFNNVDTVPVSPQRLTCYSCLRHLPIHAFSSTQTTRRRGKGHADASKRFCASCALRLHKWEPGVTLSFSWGEAVFCRRCRQLKPLHDNAAEWARIFGLCESCRTLLGIPDWHQHGEGEGVRGVWYGAKELLDNTFVGRERSVAVRDREDLWEELREKIAELKLSERLEV</sequence>
<evidence type="ECO:0000259" key="1">
    <source>
        <dbReference type="PROSITE" id="PS50181"/>
    </source>
</evidence>
<dbReference type="EMBL" id="PDNB01000071">
    <property type="protein sequence ID" value="PGH11568.1"/>
    <property type="molecule type" value="Genomic_DNA"/>
</dbReference>
<evidence type="ECO:0000313" key="2">
    <source>
        <dbReference type="EMBL" id="PGH11568.1"/>
    </source>
</evidence>
<organism evidence="2 3">
    <name type="scientific">Helicocarpus griseus UAMH5409</name>
    <dbReference type="NCBI Taxonomy" id="1447875"/>
    <lineage>
        <taxon>Eukaryota</taxon>
        <taxon>Fungi</taxon>
        <taxon>Dikarya</taxon>
        <taxon>Ascomycota</taxon>
        <taxon>Pezizomycotina</taxon>
        <taxon>Eurotiomycetes</taxon>
        <taxon>Eurotiomycetidae</taxon>
        <taxon>Onygenales</taxon>
        <taxon>Ajellomycetaceae</taxon>
        <taxon>Helicocarpus</taxon>
    </lineage>
</organism>
<dbReference type="Proteomes" id="UP000223968">
    <property type="component" value="Unassembled WGS sequence"/>
</dbReference>
<proteinExistence type="predicted"/>
<accession>A0A2B7XSJ3</accession>
<dbReference type="InterPro" id="IPR036047">
    <property type="entry name" value="F-box-like_dom_sf"/>
</dbReference>
<name>A0A2B7XSJ3_9EURO</name>